<feature type="non-terminal residue" evidence="2">
    <location>
        <position position="119"/>
    </location>
</feature>
<evidence type="ECO:0000313" key="3">
    <source>
        <dbReference type="Proteomes" id="UP000702209"/>
    </source>
</evidence>
<organism evidence="2 3">
    <name type="scientific">Nocardia amamiensis</name>
    <dbReference type="NCBI Taxonomy" id="404578"/>
    <lineage>
        <taxon>Bacteria</taxon>
        <taxon>Bacillati</taxon>
        <taxon>Actinomycetota</taxon>
        <taxon>Actinomycetes</taxon>
        <taxon>Mycobacteriales</taxon>
        <taxon>Nocardiaceae</taxon>
        <taxon>Nocardia</taxon>
    </lineage>
</organism>
<dbReference type="RefSeq" id="WP_195134332.1">
    <property type="nucleotide sequence ID" value="NZ_JADLQX010000254.1"/>
</dbReference>
<dbReference type="Pfam" id="PF00668">
    <property type="entry name" value="Condensation"/>
    <property type="match status" value="1"/>
</dbReference>
<gene>
    <name evidence="2" type="ORF">IU459_37710</name>
</gene>
<evidence type="ECO:0000313" key="2">
    <source>
        <dbReference type="EMBL" id="MBF6303184.1"/>
    </source>
</evidence>
<dbReference type="Proteomes" id="UP000702209">
    <property type="component" value="Unassembled WGS sequence"/>
</dbReference>
<reference evidence="2 3" key="1">
    <citation type="submission" date="2020-10" db="EMBL/GenBank/DDBJ databases">
        <title>Identification of Nocardia species via Next-generation sequencing and recognition of intraspecies genetic diversity.</title>
        <authorList>
            <person name="Li P."/>
            <person name="Li P."/>
            <person name="Lu B."/>
        </authorList>
    </citation>
    <scope>NUCLEOTIDE SEQUENCE [LARGE SCALE GENOMIC DNA]</scope>
    <source>
        <strain evidence="2 3">BJ06-0157</strain>
    </source>
</reference>
<dbReference type="PANTHER" id="PTHR45398:SF1">
    <property type="entry name" value="ENZYME, PUTATIVE (JCVI)-RELATED"/>
    <property type="match status" value="1"/>
</dbReference>
<dbReference type="SUPFAM" id="SSF52777">
    <property type="entry name" value="CoA-dependent acyltransferases"/>
    <property type="match status" value="1"/>
</dbReference>
<dbReference type="PANTHER" id="PTHR45398">
    <property type="match status" value="1"/>
</dbReference>
<dbReference type="InterPro" id="IPR001242">
    <property type="entry name" value="Condensation_dom"/>
</dbReference>
<dbReference type="Gene3D" id="3.30.559.10">
    <property type="entry name" value="Chloramphenicol acetyltransferase-like domain"/>
    <property type="match status" value="1"/>
</dbReference>
<evidence type="ECO:0000259" key="1">
    <source>
        <dbReference type="Pfam" id="PF00668"/>
    </source>
</evidence>
<dbReference type="EMBL" id="JADLQX010000254">
    <property type="protein sequence ID" value="MBF6303184.1"/>
    <property type="molecule type" value="Genomic_DNA"/>
</dbReference>
<feature type="domain" description="Condensation" evidence="1">
    <location>
        <begin position="3"/>
        <end position="118"/>
    </location>
</feature>
<dbReference type="Gene3D" id="3.30.559.30">
    <property type="entry name" value="Nonribosomal peptide synthetase, condensation domain"/>
    <property type="match status" value="1"/>
</dbReference>
<protein>
    <recommendedName>
        <fullName evidence="1">Condensation domain-containing protein</fullName>
    </recommendedName>
</protein>
<keyword evidence="3" id="KW-1185">Reference proteome</keyword>
<accession>A0ABS0D317</accession>
<sequence length="119" mass="13297">APPLIRFTLIQVAADRWQFVVSNHHILLDGWSMPLLMRDLLVLYAAHADSSALPAARSYRHFLEWTRQQDHAASLGVWADALRGVGEPTLLARPDAGREITSLSGEYFFDLDEAATARL</sequence>
<comment type="caution">
    <text evidence="2">The sequence shown here is derived from an EMBL/GenBank/DDBJ whole genome shotgun (WGS) entry which is preliminary data.</text>
</comment>
<feature type="non-terminal residue" evidence="2">
    <location>
        <position position="1"/>
    </location>
</feature>
<dbReference type="InterPro" id="IPR023213">
    <property type="entry name" value="CAT-like_dom_sf"/>
</dbReference>
<name>A0ABS0D317_9NOCA</name>
<proteinExistence type="predicted"/>